<dbReference type="InterPro" id="IPR053737">
    <property type="entry name" value="Type_II_TA_Toxin"/>
</dbReference>
<dbReference type="NCBIfam" id="TIGR01550">
    <property type="entry name" value="DOC_P1"/>
    <property type="match status" value="1"/>
</dbReference>
<name>A0A552ID46_9CHRO</name>
<dbReference type="InterPro" id="IPR036597">
    <property type="entry name" value="Fido-like_dom_sf"/>
</dbReference>
<dbReference type="EMBL" id="SFAV01000336">
    <property type="protein sequence ID" value="TRU81389.1"/>
    <property type="molecule type" value="Genomic_DNA"/>
</dbReference>
<evidence type="ECO:0000313" key="3">
    <source>
        <dbReference type="Proteomes" id="UP000319191"/>
    </source>
</evidence>
<dbReference type="InterPro" id="IPR003812">
    <property type="entry name" value="Fido"/>
</dbReference>
<organism evidence="2 3">
    <name type="scientific">Microcystis novacekii Mn_MB_F_20050700_S1D</name>
    <dbReference type="NCBI Taxonomy" id="2486266"/>
    <lineage>
        <taxon>Bacteria</taxon>
        <taxon>Bacillati</taxon>
        <taxon>Cyanobacteriota</taxon>
        <taxon>Cyanophyceae</taxon>
        <taxon>Oscillatoriophycideae</taxon>
        <taxon>Chroococcales</taxon>
        <taxon>Microcystaceae</taxon>
        <taxon>Microcystis</taxon>
    </lineage>
</organism>
<dbReference type="Proteomes" id="UP000319191">
    <property type="component" value="Unassembled WGS sequence"/>
</dbReference>
<evidence type="ECO:0000259" key="1">
    <source>
        <dbReference type="PROSITE" id="PS51459"/>
    </source>
</evidence>
<proteinExistence type="predicted"/>
<reference evidence="2 3" key="1">
    <citation type="submission" date="2019-01" db="EMBL/GenBank/DDBJ databases">
        <title>Coherence of Microcystis species and biogeography revealed through population genomics.</title>
        <authorList>
            <person name="Perez-Carrascal O.M."/>
            <person name="Terrat Y."/>
            <person name="Giani A."/>
            <person name="Fortin N."/>
            <person name="Tromas N."/>
            <person name="Shapiro B.J."/>
        </authorList>
    </citation>
    <scope>NUCLEOTIDE SEQUENCE [LARGE SCALE GENOMIC DNA]</scope>
    <source>
        <strain evidence="2">Mn_MB_F_20050700_S1D</strain>
    </source>
</reference>
<dbReference type="SUPFAM" id="SSF140931">
    <property type="entry name" value="Fic-like"/>
    <property type="match status" value="1"/>
</dbReference>
<feature type="domain" description="Fido" evidence="1">
    <location>
        <begin position="7"/>
        <end position="125"/>
    </location>
</feature>
<dbReference type="AlphaFoldDB" id="A0A552ID46"/>
<evidence type="ECO:0000313" key="2">
    <source>
        <dbReference type="EMBL" id="TRU81389.1"/>
    </source>
</evidence>
<comment type="caution">
    <text evidence="2">The sequence shown here is derived from an EMBL/GenBank/DDBJ whole genome shotgun (WGS) entry which is preliminary data.</text>
</comment>
<dbReference type="Pfam" id="PF02661">
    <property type="entry name" value="Fic"/>
    <property type="match status" value="1"/>
</dbReference>
<protein>
    <submittedName>
        <fullName evidence="2">Type II toxin-antitoxin system death-on-curing family toxin</fullName>
    </submittedName>
</protein>
<sequence>MNQLIWIADGVALAIHHRQIAEHGGLEGIRDEGLLESALSRPQNLLAYSESPPDMASLAAAYAYGIVKNHPFVDGNKRTAYVVTRTFLRLNGYDLQASSQEKYQIWIDLAVGKLSEDELADWIRKHLLDLLQK</sequence>
<dbReference type="PIRSF" id="PIRSF018297">
    <property type="entry name" value="Doc"/>
    <property type="match status" value="1"/>
</dbReference>
<dbReference type="Gene3D" id="1.20.120.1870">
    <property type="entry name" value="Fic/DOC protein, Fido domain"/>
    <property type="match status" value="1"/>
</dbReference>
<accession>A0A552ID46</accession>
<gene>
    <name evidence="2" type="ORF">EWV54_24030</name>
</gene>
<dbReference type="PANTHER" id="PTHR39426:SF1">
    <property type="entry name" value="HOMOLOGY TO DEATH-ON-CURING PROTEIN OF PHAGE P1"/>
    <property type="match status" value="1"/>
</dbReference>
<dbReference type="InterPro" id="IPR006440">
    <property type="entry name" value="Doc"/>
</dbReference>
<dbReference type="PANTHER" id="PTHR39426">
    <property type="entry name" value="HOMOLOGY TO DEATH-ON-CURING PROTEIN OF PHAGE P1"/>
    <property type="match status" value="1"/>
</dbReference>
<dbReference type="GO" id="GO:0016301">
    <property type="term" value="F:kinase activity"/>
    <property type="evidence" value="ECO:0007669"/>
    <property type="project" value="InterPro"/>
</dbReference>
<dbReference type="PROSITE" id="PS51459">
    <property type="entry name" value="FIDO"/>
    <property type="match status" value="1"/>
</dbReference>